<keyword evidence="3" id="KW-0677">Repeat</keyword>
<dbReference type="PANTHER" id="PTHR40626:SF8">
    <property type="entry name" value="C2H2 FINGER DOMAIN TRANSCRIPTION FACTOR (EUROFUNG)-RELATED"/>
    <property type="match status" value="1"/>
</dbReference>
<dbReference type="GO" id="GO:0000785">
    <property type="term" value="C:chromatin"/>
    <property type="evidence" value="ECO:0007669"/>
    <property type="project" value="TreeGrafter"/>
</dbReference>
<keyword evidence="7" id="KW-0238">DNA-binding</keyword>
<dbReference type="eggNOG" id="ENOG502SHFD">
    <property type="taxonomic scope" value="Eukaryota"/>
</dbReference>
<dbReference type="GO" id="GO:0008270">
    <property type="term" value="F:zinc ion binding"/>
    <property type="evidence" value="ECO:0007669"/>
    <property type="project" value="UniProtKB-KW"/>
</dbReference>
<accession>V5FPV4</accession>
<keyword evidence="9" id="KW-0539">Nucleus</keyword>
<evidence type="ECO:0000256" key="9">
    <source>
        <dbReference type="ARBA" id="ARBA00023242"/>
    </source>
</evidence>
<evidence type="ECO:0000259" key="13">
    <source>
        <dbReference type="PROSITE" id="PS50048"/>
    </source>
</evidence>
<dbReference type="GO" id="GO:0005634">
    <property type="term" value="C:nucleus"/>
    <property type="evidence" value="ECO:0007669"/>
    <property type="project" value="UniProtKB-SubCell"/>
</dbReference>
<dbReference type="InterPro" id="IPR013087">
    <property type="entry name" value="Znf_C2H2_type"/>
</dbReference>
<keyword evidence="6" id="KW-0805">Transcription regulation</keyword>
<dbReference type="CDD" id="cd12148">
    <property type="entry name" value="fungal_TF_MHR"/>
    <property type="match status" value="1"/>
</dbReference>
<evidence type="ECO:0000256" key="11">
    <source>
        <dbReference type="SAM" id="MobiDB-lite"/>
    </source>
</evidence>
<evidence type="ECO:0000313" key="16">
    <source>
        <dbReference type="Proteomes" id="UP000018001"/>
    </source>
</evidence>
<dbReference type="GO" id="GO:0000978">
    <property type="term" value="F:RNA polymerase II cis-regulatory region sequence-specific DNA binding"/>
    <property type="evidence" value="ECO:0007669"/>
    <property type="project" value="InterPro"/>
</dbReference>
<feature type="region of interest" description="Disordered" evidence="11">
    <location>
        <begin position="139"/>
        <end position="161"/>
    </location>
</feature>
<dbReference type="CDD" id="cd00067">
    <property type="entry name" value="GAL4"/>
    <property type="match status" value="1"/>
</dbReference>
<feature type="transmembrane region" description="Helical" evidence="12">
    <location>
        <begin position="589"/>
        <end position="612"/>
    </location>
</feature>
<keyword evidence="4 10" id="KW-0863">Zinc-finger</keyword>
<dbReference type="EMBL" id="BAUL01000002">
    <property type="protein sequence ID" value="GAD91626.1"/>
    <property type="molecule type" value="Genomic_DNA"/>
</dbReference>
<dbReference type="SUPFAM" id="SSF57701">
    <property type="entry name" value="Zn2/Cys6 DNA-binding domain"/>
    <property type="match status" value="1"/>
</dbReference>
<dbReference type="PROSITE" id="PS50157">
    <property type="entry name" value="ZINC_FINGER_C2H2_2"/>
    <property type="match status" value="1"/>
</dbReference>
<feature type="compositionally biased region" description="Low complexity" evidence="11">
    <location>
        <begin position="626"/>
        <end position="643"/>
    </location>
</feature>
<dbReference type="InterPro" id="IPR036864">
    <property type="entry name" value="Zn2-C6_fun-type_DNA-bd_sf"/>
</dbReference>
<protein>
    <submittedName>
        <fullName evidence="15">C2H2 finger domain protein (Zms1), putative</fullName>
    </submittedName>
</protein>
<sequence length="725" mass="82894">MKPAADKHFRCTICQRGFTRIDHLKRHHLRRTYFDLVPLTFLVAGGTVGEESRGGAVTDSTGINIRFGAQALLLRLLDNLRDHYPDCAQRGNRPIPETGQRGRRRHACESCTSMKLRCDGESPCSSCVKRNLKCNNQRKKSLKEAVNEKGPSLERREEYDQSSDRGSIKFLLNGGTDSFTEKFLLPPCSERTRGLVYHTKKEWEESESPSPPVSYGYDGVRTEYAPAFIEADPGDLGFFHDTFVNFFNGPFGETQKSLHDPITGGLAYRPIVPPGQDPNLTLAGEAIYEPEAPFATALIQSILTKVWTVSLDTKAQEEVSTNLHFLLTTSRIRKFIQLYFKHWHPHCPVIHLPSFDPDHVPTSLLASVVFMGAMYSTDERESYAAKRVLDFAELFVFSTEAFACENEIARVFTGTINPDLEKNDWLHFQNFQAGYLMVVIQYWAGSRISRNRAMENRFGEIVKVARKLGLLNCRHLPEDRIHEYLWIQKESRIRTINIVSLLDCAFSFYQNYPCRLTHNEMECDLPCEESIFSSQHPFAEPNFRFTRKVTIHEAFQQLFSEEPTSSKPSLDRSQPLSSSSMRNLEELQLTVLDMFILIHLLYAFINSHMTLLDPFVRMRRARSKTETPSLTDSSSSPSRESALPDDSILGAIRTALARWRSLWLALNSKVPSHEWAAMGFYKNGYNFWLVAQLLITKKDSVDVTMRMEVKCEDKLEKLKVLLHDD</sequence>
<feature type="region of interest" description="Disordered" evidence="11">
    <location>
        <begin position="624"/>
        <end position="643"/>
    </location>
</feature>
<evidence type="ECO:0000256" key="4">
    <source>
        <dbReference type="ARBA" id="ARBA00022771"/>
    </source>
</evidence>
<dbReference type="InterPro" id="IPR007219">
    <property type="entry name" value="XnlR_reg_dom"/>
</dbReference>
<comment type="subcellular location">
    <subcellularLocation>
        <location evidence="1">Nucleus</location>
    </subcellularLocation>
</comment>
<proteinExistence type="predicted"/>
<dbReference type="InParanoid" id="V5FPV4"/>
<evidence type="ECO:0000313" key="15">
    <source>
        <dbReference type="EMBL" id="GAD91626.1"/>
    </source>
</evidence>
<dbReference type="SMART" id="SM00066">
    <property type="entry name" value="GAL4"/>
    <property type="match status" value="1"/>
</dbReference>
<feature type="compositionally biased region" description="Basic and acidic residues" evidence="11">
    <location>
        <begin position="142"/>
        <end position="161"/>
    </location>
</feature>
<keyword evidence="12" id="KW-1133">Transmembrane helix</keyword>
<evidence type="ECO:0000259" key="14">
    <source>
        <dbReference type="PROSITE" id="PS50157"/>
    </source>
</evidence>
<dbReference type="OrthoDB" id="10018191at2759"/>
<dbReference type="GO" id="GO:0000981">
    <property type="term" value="F:DNA-binding transcription factor activity, RNA polymerase II-specific"/>
    <property type="evidence" value="ECO:0007669"/>
    <property type="project" value="InterPro"/>
</dbReference>
<evidence type="ECO:0000256" key="1">
    <source>
        <dbReference type="ARBA" id="ARBA00004123"/>
    </source>
</evidence>
<keyword evidence="8" id="KW-0804">Transcription</keyword>
<keyword evidence="2" id="KW-0479">Metal-binding</keyword>
<evidence type="ECO:0000256" key="2">
    <source>
        <dbReference type="ARBA" id="ARBA00022723"/>
    </source>
</evidence>
<keyword evidence="16" id="KW-1185">Reference proteome</keyword>
<dbReference type="Pfam" id="PF00172">
    <property type="entry name" value="Zn_clus"/>
    <property type="match status" value="1"/>
</dbReference>
<evidence type="ECO:0000256" key="3">
    <source>
        <dbReference type="ARBA" id="ARBA00022737"/>
    </source>
</evidence>
<organism evidence="15 16">
    <name type="scientific">Byssochlamys spectabilis (strain No. 5 / NBRC 109023)</name>
    <name type="common">Paecilomyces variotii</name>
    <dbReference type="NCBI Taxonomy" id="1356009"/>
    <lineage>
        <taxon>Eukaryota</taxon>
        <taxon>Fungi</taxon>
        <taxon>Dikarya</taxon>
        <taxon>Ascomycota</taxon>
        <taxon>Pezizomycotina</taxon>
        <taxon>Eurotiomycetes</taxon>
        <taxon>Eurotiomycetidae</taxon>
        <taxon>Eurotiales</taxon>
        <taxon>Thermoascaceae</taxon>
        <taxon>Paecilomyces</taxon>
    </lineage>
</organism>
<name>V5FPV4_BYSSN</name>
<dbReference type="InterPro" id="IPR001138">
    <property type="entry name" value="Zn2Cys6_DnaBD"/>
</dbReference>
<dbReference type="GO" id="GO:0006351">
    <property type="term" value="P:DNA-templated transcription"/>
    <property type="evidence" value="ECO:0007669"/>
    <property type="project" value="InterPro"/>
</dbReference>
<dbReference type="Proteomes" id="UP000018001">
    <property type="component" value="Unassembled WGS sequence"/>
</dbReference>
<gene>
    <name evidence="15" type="ORF">PVAR5_0199</name>
</gene>
<evidence type="ECO:0000256" key="12">
    <source>
        <dbReference type="SAM" id="Phobius"/>
    </source>
</evidence>
<reference evidence="16" key="1">
    <citation type="journal article" date="2014" name="Genome Announc.">
        <title>Draft genome sequence of the formaldehyde-resistant fungus Byssochlamys spectabilis No. 5 (anamorph Paecilomyces variotii No. 5) (NBRC109023).</title>
        <authorList>
            <person name="Oka T."/>
            <person name="Ekino K."/>
            <person name="Fukuda K."/>
            <person name="Nomura Y."/>
        </authorList>
    </citation>
    <scope>NUCLEOTIDE SEQUENCE [LARGE SCALE GENOMIC DNA]</scope>
    <source>
        <strain evidence="16">No. 5 / NBRC 109023</strain>
    </source>
</reference>
<keyword evidence="12" id="KW-0472">Membrane</keyword>
<dbReference type="PROSITE" id="PS00463">
    <property type="entry name" value="ZN2_CY6_FUNGAL_1"/>
    <property type="match status" value="1"/>
</dbReference>
<dbReference type="InterPro" id="IPR051059">
    <property type="entry name" value="VerF-like"/>
</dbReference>
<comment type="caution">
    <text evidence="15">The sequence shown here is derived from an EMBL/GenBank/DDBJ whole genome shotgun (WGS) entry which is preliminary data.</text>
</comment>
<keyword evidence="12" id="KW-0812">Transmembrane</keyword>
<dbReference type="Gene3D" id="4.10.240.10">
    <property type="entry name" value="Zn(2)-C6 fungal-type DNA-binding domain"/>
    <property type="match status" value="1"/>
</dbReference>
<dbReference type="AlphaFoldDB" id="V5FPV4"/>
<feature type="domain" description="Zn(2)-C6 fungal-type" evidence="13">
    <location>
        <begin position="107"/>
        <end position="134"/>
    </location>
</feature>
<keyword evidence="5" id="KW-0862">Zinc</keyword>
<dbReference type="PANTHER" id="PTHR40626">
    <property type="entry name" value="MIP31509P"/>
    <property type="match status" value="1"/>
</dbReference>
<evidence type="ECO:0000256" key="5">
    <source>
        <dbReference type="ARBA" id="ARBA00022833"/>
    </source>
</evidence>
<dbReference type="HOGENOM" id="CLU_012538_2_0_1"/>
<dbReference type="PROSITE" id="PS50048">
    <property type="entry name" value="ZN2_CY6_FUNGAL_2"/>
    <property type="match status" value="1"/>
</dbReference>
<feature type="domain" description="C2H2-type" evidence="14">
    <location>
        <begin position="9"/>
        <end position="38"/>
    </location>
</feature>
<evidence type="ECO:0000256" key="6">
    <source>
        <dbReference type="ARBA" id="ARBA00023015"/>
    </source>
</evidence>
<evidence type="ECO:0000256" key="7">
    <source>
        <dbReference type="ARBA" id="ARBA00023125"/>
    </source>
</evidence>
<evidence type="ECO:0000256" key="10">
    <source>
        <dbReference type="PROSITE-ProRule" id="PRU00042"/>
    </source>
</evidence>
<dbReference type="Pfam" id="PF04082">
    <property type="entry name" value="Fungal_trans"/>
    <property type="match status" value="1"/>
</dbReference>
<evidence type="ECO:0000256" key="8">
    <source>
        <dbReference type="ARBA" id="ARBA00023163"/>
    </source>
</evidence>